<dbReference type="GO" id="GO:0008360">
    <property type="term" value="P:regulation of cell shape"/>
    <property type="evidence" value="ECO:0007669"/>
    <property type="project" value="UniProtKB-KW"/>
</dbReference>
<dbReference type="SUPFAM" id="SSF143985">
    <property type="entry name" value="L,D-transpeptidase pre-catalytic domain-like"/>
    <property type="match status" value="1"/>
</dbReference>
<protein>
    <submittedName>
        <fullName evidence="7">ErfK/YbiS/YcfS/YnhG family protein</fullName>
    </submittedName>
</protein>
<comment type="caution">
    <text evidence="7">The sequence shown here is derived from an EMBL/GenBank/DDBJ whole genome shotgun (WGS) entry which is preliminary data.</text>
</comment>
<dbReference type="Gene3D" id="2.40.440.10">
    <property type="entry name" value="L,D-transpeptidase catalytic domain-like"/>
    <property type="match status" value="1"/>
</dbReference>
<dbReference type="GO" id="GO:0009252">
    <property type="term" value="P:peptidoglycan biosynthetic process"/>
    <property type="evidence" value="ECO:0007669"/>
    <property type="project" value="UniProtKB-UniPathway"/>
</dbReference>
<accession>K1R2Y1</accession>
<evidence type="ECO:0000256" key="3">
    <source>
        <dbReference type="ARBA" id="ARBA00022960"/>
    </source>
</evidence>
<keyword evidence="4" id="KW-0573">Peptidoglycan synthesis</keyword>
<evidence type="ECO:0000256" key="2">
    <source>
        <dbReference type="ARBA" id="ARBA00022679"/>
    </source>
</evidence>
<dbReference type="GO" id="GO:0016740">
    <property type="term" value="F:transferase activity"/>
    <property type="evidence" value="ECO:0007669"/>
    <property type="project" value="UniProtKB-KW"/>
</dbReference>
<evidence type="ECO:0000256" key="5">
    <source>
        <dbReference type="ARBA" id="ARBA00023316"/>
    </source>
</evidence>
<evidence type="ECO:0000259" key="6">
    <source>
        <dbReference type="Pfam" id="PF03734"/>
    </source>
</evidence>
<keyword evidence="2" id="KW-0808">Transferase</keyword>
<feature type="non-terminal residue" evidence="7">
    <location>
        <position position="236"/>
    </location>
</feature>
<reference evidence="7" key="1">
    <citation type="journal article" date="2013" name="Environ. Microbiol.">
        <title>Microbiota from the distal guts of lean and obese adolescents exhibit partial functional redundancy besides clear differences in community structure.</title>
        <authorList>
            <person name="Ferrer M."/>
            <person name="Ruiz A."/>
            <person name="Lanza F."/>
            <person name="Haange S.B."/>
            <person name="Oberbach A."/>
            <person name="Till H."/>
            <person name="Bargiela R."/>
            <person name="Campoy C."/>
            <person name="Segura M.T."/>
            <person name="Richter M."/>
            <person name="von Bergen M."/>
            <person name="Seifert J."/>
            <person name="Suarez A."/>
        </authorList>
    </citation>
    <scope>NUCLEOTIDE SEQUENCE</scope>
</reference>
<dbReference type="InterPro" id="IPR038063">
    <property type="entry name" value="Transpep_catalytic_dom"/>
</dbReference>
<gene>
    <name evidence="7" type="ORF">LEA_21052</name>
</gene>
<name>K1R2Y1_9ZZZZ</name>
<keyword evidence="3" id="KW-0133">Cell shape</keyword>
<dbReference type="Gene3D" id="3.10.20.800">
    <property type="match status" value="1"/>
</dbReference>
<feature type="non-terminal residue" evidence="7">
    <location>
        <position position="1"/>
    </location>
</feature>
<dbReference type="UniPathway" id="UPA00219"/>
<sequence>DAHITWNGNNFDVEKETFGNAIDFNEALDFALQELKGEEEGGIDFSEVTRSNPSVTETDLTARVTYLNNFLKNCINITLSDGTVVTLDANTIKSWIGQDEQGNFSINVDEGIKSFVEELATKVNKVNATIQFKATNRTVNVNVPKNLRAQLNKEKERAELKDLLEQAKTVDCSPVYEGELLSAHMPNRVEIDIVNQHVWMYKNDTLIASTNCVTGNESARHSTPTGVYKLAGKQRD</sequence>
<dbReference type="GO" id="GO:0071555">
    <property type="term" value="P:cell wall organization"/>
    <property type="evidence" value="ECO:0007669"/>
    <property type="project" value="UniProtKB-KW"/>
</dbReference>
<proteinExistence type="predicted"/>
<dbReference type="Pfam" id="PF03734">
    <property type="entry name" value="YkuD"/>
    <property type="match status" value="1"/>
</dbReference>
<dbReference type="SUPFAM" id="SSF141523">
    <property type="entry name" value="L,D-transpeptidase catalytic domain-like"/>
    <property type="match status" value="1"/>
</dbReference>
<evidence type="ECO:0000313" key="7">
    <source>
        <dbReference type="EMBL" id="EKC43622.1"/>
    </source>
</evidence>
<feature type="domain" description="L,D-TPase catalytic" evidence="6">
    <location>
        <begin position="187"/>
        <end position="235"/>
    </location>
</feature>
<comment type="pathway">
    <text evidence="1">Cell wall biogenesis; peptidoglycan biosynthesis.</text>
</comment>
<organism evidence="7">
    <name type="scientific">human gut metagenome</name>
    <dbReference type="NCBI Taxonomy" id="408170"/>
    <lineage>
        <taxon>unclassified sequences</taxon>
        <taxon>metagenomes</taxon>
        <taxon>organismal metagenomes</taxon>
    </lineage>
</organism>
<evidence type="ECO:0000256" key="1">
    <source>
        <dbReference type="ARBA" id="ARBA00004752"/>
    </source>
</evidence>
<dbReference type="EMBL" id="AJWY01014486">
    <property type="protein sequence ID" value="EKC43622.1"/>
    <property type="molecule type" value="Genomic_DNA"/>
</dbReference>
<dbReference type="InterPro" id="IPR005490">
    <property type="entry name" value="LD_TPept_cat_dom"/>
</dbReference>
<keyword evidence="5" id="KW-0961">Cell wall biogenesis/degradation</keyword>
<dbReference type="InterPro" id="IPR038054">
    <property type="entry name" value="LD_TPept-like_central_sf"/>
</dbReference>
<evidence type="ECO:0000256" key="4">
    <source>
        <dbReference type="ARBA" id="ARBA00022984"/>
    </source>
</evidence>
<dbReference type="AlphaFoldDB" id="K1R2Y1"/>
<dbReference type="CDD" id="cd16913">
    <property type="entry name" value="YkuD_like"/>
    <property type="match status" value="1"/>
</dbReference>